<dbReference type="EMBL" id="CP031222">
    <property type="protein sequence ID" value="AXI03577.1"/>
    <property type="molecule type" value="Genomic_DNA"/>
</dbReference>
<proteinExistence type="predicted"/>
<evidence type="ECO:0000313" key="5">
    <source>
        <dbReference type="EMBL" id="AXI03577.1"/>
    </source>
</evidence>
<sequence length="304" mass="33150">MRWEDRRESDNVEDARGSSGRGFRVGGGVGIGTLVLALVLWKGCGIDPSVTLGLSQQVQSTGSAVTQSGQPVVDTPESARDKKFVSVVLADTEDTWRQIFQEHHATYQPPKLTLFSGTIQSGCGAAESAMGPFYCPMDQKVYLDMDFFKDMRQQLGISGDQQNSGSGSNDEAGDFARAYVVAHEVGHHVQNLLGIADKIQSARQNASKVQSNALSVRQELQADCFAGVWANRNQQRVNFLQAGDIEEALNAATAIGDDRLQQRARGYVVPDSFTHGTSAQRVKWFQLGFQQGRIEVCDTFGQTI</sequence>
<dbReference type="OrthoDB" id="9774900at2"/>
<dbReference type="KEGG" id="mbah:HYN46_12475"/>
<dbReference type="PANTHER" id="PTHR30168">
    <property type="entry name" value="PUTATIVE MEMBRANE PROTEIN YPFJ"/>
    <property type="match status" value="1"/>
</dbReference>
<evidence type="ECO:0000256" key="2">
    <source>
        <dbReference type="ARBA" id="ARBA00022692"/>
    </source>
</evidence>
<keyword evidence="3" id="KW-1133">Transmembrane helix</keyword>
<organism evidence="5 6">
    <name type="scientific">Aquirhabdus parva</name>
    <dbReference type="NCBI Taxonomy" id="2283318"/>
    <lineage>
        <taxon>Bacteria</taxon>
        <taxon>Pseudomonadati</taxon>
        <taxon>Pseudomonadota</taxon>
        <taxon>Gammaproteobacteria</taxon>
        <taxon>Moraxellales</taxon>
        <taxon>Moraxellaceae</taxon>
        <taxon>Aquirhabdus</taxon>
    </lineage>
</organism>
<dbReference type="RefSeq" id="WP_114899685.1">
    <property type="nucleotide sequence ID" value="NZ_CP031222.1"/>
</dbReference>
<evidence type="ECO:0000256" key="4">
    <source>
        <dbReference type="ARBA" id="ARBA00023136"/>
    </source>
</evidence>
<protein>
    <submittedName>
        <fullName evidence="5">Neutral zinc metallopeptidase</fullName>
    </submittedName>
</protein>
<keyword evidence="4" id="KW-0472">Membrane</keyword>
<dbReference type="AlphaFoldDB" id="A0A345P8G8"/>
<dbReference type="GO" id="GO:0016020">
    <property type="term" value="C:membrane"/>
    <property type="evidence" value="ECO:0007669"/>
    <property type="project" value="UniProtKB-SubCell"/>
</dbReference>
<reference evidence="5 6" key="1">
    <citation type="submission" date="2018-07" db="EMBL/GenBank/DDBJ databases">
        <title>Genome sequencing of Moraxellaceae gen. HYN0046.</title>
        <authorList>
            <person name="Kim M."/>
            <person name="Yi H."/>
        </authorList>
    </citation>
    <scope>NUCLEOTIDE SEQUENCE [LARGE SCALE GENOMIC DNA]</scope>
    <source>
        <strain evidence="5 6">HYN0046</strain>
    </source>
</reference>
<keyword evidence="2" id="KW-0812">Transmembrane</keyword>
<evidence type="ECO:0000313" key="6">
    <source>
        <dbReference type="Proteomes" id="UP000253940"/>
    </source>
</evidence>
<dbReference type="InterPro" id="IPR007343">
    <property type="entry name" value="Uncharacterised_pept_Zn_put"/>
</dbReference>
<accession>A0A345P8G8</accession>
<dbReference type="Pfam" id="PF04228">
    <property type="entry name" value="Zn_peptidase"/>
    <property type="match status" value="1"/>
</dbReference>
<comment type="subcellular location">
    <subcellularLocation>
        <location evidence="1">Membrane</location>
        <topology evidence="1">Single-pass membrane protein</topology>
    </subcellularLocation>
</comment>
<dbReference type="PANTHER" id="PTHR30168:SF0">
    <property type="entry name" value="INNER MEMBRANE PROTEIN"/>
    <property type="match status" value="1"/>
</dbReference>
<keyword evidence="6" id="KW-1185">Reference proteome</keyword>
<gene>
    <name evidence="5" type="ORF">HYN46_12475</name>
</gene>
<evidence type="ECO:0000256" key="3">
    <source>
        <dbReference type="ARBA" id="ARBA00022989"/>
    </source>
</evidence>
<evidence type="ECO:0000256" key="1">
    <source>
        <dbReference type="ARBA" id="ARBA00004167"/>
    </source>
</evidence>
<name>A0A345P8G8_9GAMM</name>
<dbReference type="Proteomes" id="UP000253940">
    <property type="component" value="Chromosome"/>
</dbReference>